<reference evidence="2" key="1">
    <citation type="journal article" date="2023" name="Front. Microbiol.">
        <title>Genomic-based phylogenetic and metabolic analyses of the genus Natronomonas, and description of Natronomonas aquatica sp. nov.</title>
        <authorList>
            <person name="Garcia-Roldan A."/>
            <person name="Duran-Viseras A."/>
            <person name="de la Haba R.R."/>
            <person name="Corral P."/>
            <person name="Sanchez-Porro C."/>
            <person name="Ventosa A."/>
        </authorList>
    </citation>
    <scope>NUCLEOTIDE SEQUENCE</scope>
    <source>
        <strain evidence="2">F2-12</strain>
    </source>
</reference>
<gene>
    <name evidence="2" type="ORF">KM295_13235</name>
</gene>
<evidence type="ECO:0000256" key="1">
    <source>
        <dbReference type="SAM" id="Phobius"/>
    </source>
</evidence>
<sequence>MPSNETSGQRQELQRLTTQYHRIERIATGSVAIVVSALFLGIYLASKLLTAVAAAAVLVIIVRTPVFRSSGTVRLQTDKSPETVIEQLTGLRPPILAFQWCVADGITTKANDAVYSFSYLFGLRSAAMRVRTETETTSEGSDLVELTIKINNEPWGTYTATIDGTGAGSIVEVEYSSDRRFGLRRVPQQLLGKRYHDQALELQGFSVVERERNIGI</sequence>
<proteinExistence type="predicted"/>
<keyword evidence="1" id="KW-0812">Transmembrane</keyword>
<keyword evidence="3" id="KW-1185">Reference proteome</keyword>
<evidence type="ECO:0000313" key="3">
    <source>
        <dbReference type="Proteomes" id="UP001139494"/>
    </source>
</evidence>
<feature type="transmembrane region" description="Helical" evidence="1">
    <location>
        <begin position="48"/>
        <end position="66"/>
    </location>
</feature>
<dbReference type="RefSeq" id="WP_256030458.1">
    <property type="nucleotide sequence ID" value="NZ_JAHLKM010000024.1"/>
</dbReference>
<keyword evidence="1" id="KW-0472">Membrane</keyword>
<protein>
    <recommendedName>
        <fullName evidence="4">SRPBCC family protein</fullName>
    </recommendedName>
</protein>
<organism evidence="2 3">
    <name type="scientific">Natronomonas aquatica</name>
    <dbReference type="NCBI Taxonomy" id="2841590"/>
    <lineage>
        <taxon>Archaea</taxon>
        <taxon>Methanobacteriati</taxon>
        <taxon>Methanobacteriota</taxon>
        <taxon>Stenosarchaea group</taxon>
        <taxon>Halobacteria</taxon>
        <taxon>Halobacteriales</taxon>
        <taxon>Natronomonadaceae</taxon>
        <taxon>Natronomonas</taxon>
    </lineage>
</organism>
<accession>A0A9R1D6K8</accession>
<evidence type="ECO:0008006" key="4">
    <source>
        <dbReference type="Google" id="ProtNLM"/>
    </source>
</evidence>
<comment type="caution">
    <text evidence="2">The sequence shown here is derived from an EMBL/GenBank/DDBJ whole genome shotgun (WGS) entry which is preliminary data.</text>
</comment>
<dbReference type="EMBL" id="JAHLKM010000024">
    <property type="protein sequence ID" value="MCQ4334421.1"/>
    <property type="molecule type" value="Genomic_DNA"/>
</dbReference>
<dbReference type="AlphaFoldDB" id="A0A9R1D6K8"/>
<name>A0A9R1D6K8_9EURY</name>
<feature type="transmembrane region" description="Helical" evidence="1">
    <location>
        <begin position="23"/>
        <end position="42"/>
    </location>
</feature>
<keyword evidence="1" id="KW-1133">Transmembrane helix</keyword>
<evidence type="ECO:0000313" key="2">
    <source>
        <dbReference type="EMBL" id="MCQ4334421.1"/>
    </source>
</evidence>
<dbReference type="Proteomes" id="UP001139494">
    <property type="component" value="Unassembled WGS sequence"/>
</dbReference>